<feature type="transmembrane region" description="Helical" evidence="7">
    <location>
        <begin position="442"/>
        <end position="460"/>
    </location>
</feature>
<dbReference type="Proteomes" id="UP000324133">
    <property type="component" value="Unassembled WGS sequence"/>
</dbReference>
<keyword evidence="5 7" id="KW-1133">Transmembrane helix</keyword>
<keyword evidence="9" id="KW-1185">Reference proteome</keyword>
<feature type="transmembrane region" description="Helical" evidence="7">
    <location>
        <begin position="293"/>
        <end position="311"/>
    </location>
</feature>
<feature type="transmembrane region" description="Helical" evidence="7">
    <location>
        <begin position="159"/>
        <end position="189"/>
    </location>
</feature>
<feature type="transmembrane region" description="Helical" evidence="7">
    <location>
        <begin position="83"/>
        <end position="109"/>
    </location>
</feature>
<name>A0A5B6TC62_9BACT</name>
<dbReference type="AlphaFoldDB" id="A0A5B6TC62"/>
<feature type="transmembrane region" description="Helical" evidence="7">
    <location>
        <begin position="47"/>
        <end position="71"/>
    </location>
</feature>
<gene>
    <name evidence="8" type="ORF">FOA19_19535</name>
</gene>
<evidence type="ECO:0000313" key="8">
    <source>
        <dbReference type="EMBL" id="KAA3436579.1"/>
    </source>
</evidence>
<comment type="caution">
    <text evidence="8">The sequence shown here is derived from an EMBL/GenBank/DDBJ whole genome shotgun (WGS) entry which is preliminary data.</text>
</comment>
<sequence>MILQLEFKKNLYVNVLTVGGYTYSTQVISFLSSIVISRLLLPSDYGFFALITVFTGFVGIFTNAGFGAAVIRSNYNTTYYKALRNLSLLMGVVIFTIMLLLAYPIAWFYRNSSLVLPIVVFSLVFIFRPLSIVPSAILRKNLNFSYIGKRDLLSSLISVLITIIMAYLNCSYWSLIIPQIFVAILNFYFLELKVGLGYKIYPWQYTIVGYKKTKKLIGSVLGFDTINYWARNADNLIIGKWYGAEELGIYNRAYSLLTLPLNIVSGIFGSVLLPSLTKLKRSGGDINKEYEGVLNIISLLDFPIAFVLIVFPKQLVSFLWGPNWIAVAELLPYFGLLLLTQGLITTIGNIYYLLGKEKTNFYVGAVNAVILVLGIVIGAFYSIVDVARVYALVYLSFNVPINLYFGFVKSFGFDWKFIIVFWVPKVLLSLVILFLLWNKLDYYIPFVLMIYGITIVLKVLEEIKVTIRFFVKKILS</sequence>
<feature type="transmembrane region" description="Helical" evidence="7">
    <location>
        <begin position="387"/>
        <end position="405"/>
    </location>
</feature>
<keyword evidence="3" id="KW-1003">Cell membrane</keyword>
<evidence type="ECO:0000313" key="9">
    <source>
        <dbReference type="Proteomes" id="UP000324133"/>
    </source>
</evidence>
<dbReference type="GO" id="GO:0005886">
    <property type="term" value="C:plasma membrane"/>
    <property type="evidence" value="ECO:0007669"/>
    <property type="project" value="UniProtKB-SubCell"/>
</dbReference>
<evidence type="ECO:0000256" key="4">
    <source>
        <dbReference type="ARBA" id="ARBA00022692"/>
    </source>
</evidence>
<evidence type="ECO:0000256" key="1">
    <source>
        <dbReference type="ARBA" id="ARBA00004651"/>
    </source>
</evidence>
<reference evidence="8 9" key="1">
    <citation type="submission" date="2019-07" db="EMBL/GenBank/DDBJ databases">
        <title>Rufibacter sp. nov., isolated from lake sediment.</title>
        <authorList>
            <person name="Qu J.-H."/>
        </authorList>
    </citation>
    <scope>NUCLEOTIDE SEQUENCE [LARGE SCALE GENOMIC DNA]</scope>
    <source>
        <strain evidence="8 9">NBS58-1</strain>
    </source>
</reference>
<organism evidence="8 9">
    <name type="scientific">Rufibacter hautae</name>
    <dbReference type="NCBI Taxonomy" id="2595005"/>
    <lineage>
        <taxon>Bacteria</taxon>
        <taxon>Pseudomonadati</taxon>
        <taxon>Bacteroidota</taxon>
        <taxon>Cytophagia</taxon>
        <taxon>Cytophagales</taxon>
        <taxon>Hymenobacteraceae</taxon>
        <taxon>Rufibacter</taxon>
    </lineage>
</organism>
<dbReference type="InterPro" id="IPR050833">
    <property type="entry name" value="Poly_Biosynth_Transport"/>
</dbReference>
<dbReference type="OrthoDB" id="9770347at2"/>
<evidence type="ECO:0000256" key="2">
    <source>
        <dbReference type="ARBA" id="ARBA00007430"/>
    </source>
</evidence>
<keyword evidence="4 7" id="KW-0812">Transmembrane</keyword>
<dbReference type="PANTHER" id="PTHR30250">
    <property type="entry name" value="PST FAMILY PREDICTED COLANIC ACID TRANSPORTER"/>
    <property type="match status" value="1"/>
</dbReference>
<feature type="transmembrane region" description="Helical" evidence="7">
    <location>
        <begin position="253"/>
        <end position="273"/>
    </location>
</feature>
<dbReference type="PANTHER" id="PTHR30250:SF10">
    <property type="entry name" value="LIPOPOLYSACCHARIDE BIOSYNTHESIS PROTEIN WZXC"/>
    <property type="match status" value="1"/>
</dbReference>
<dbReference type="EMBL" id="VKKY01000003">
    <property type="protein sequence ID" value="KAA3436579.1"/>
    <property type="molecule type" value="Genomic_DNA"/>
</dbReference>
<proteinExistence type="inferred from homology"/>
<feature type="transmembrane region" description="Helical" evidence="7">
    <location>
        <begin position="12"/>
        <end position="41"/>
    </location>
</feature>
<evidence type="ECO:0000256" key="5">
    <source>
        <dbReference type="ARBA" id="ARBA00022989"/>
    </source>
</evidence>
<evidence type="ECO:0000256" key="6">
    <source>
        <dbReference type="ARBA" id="ARBA00023136"/>
    </source>
</evidence>
<feature type="transmembrane region" description="Helical" evidence="7">
    <location>
        <begin position="331"/>
        <end position="354"/>
    </location>
</feature>
<comment type="subcellular location">
    <subcellularLocation>
        <location evidence="1">Cell membrane</location>
        <topology evidence="1">Multi-pass membrane protein</topology>
    </subcellularLocation>
</comment>
<evidence type="ECO:0000256" key="7">
    <source>
        <dbReference type="SAM" id="Phobius"/>
    </source>
</evidence>
<keyword evidence="6 7" id="KW-0472">Membrane</keyword>
<evidence type="ECO:0000256" key="3">
    <source>
        <dbReference type="ARBA" id="ARBA00022475"/>
    </source>
</evidence>
<feature type="transmembrane region" description="Helical" evidence="7">
    <location>
        <begin position="115"/>
        <end position="138"/>
    </location>
</feature>
<protein>
    <submittedName>
        <fullName evidence="8">Lipopolysaccharide biosynthesis protein</fullName>
    </submittedName>
</protein>
<dbReference type="CDD" id="cd13127">
    <property type="entry name" value="MATE_tuaB_like"/>
    <property type="match status" value="1"/>
</dbReference>
<feature type="transmembrane region" description="Helical" evidence="7">
    <location>
        <begin position="417"/>
        <end position="436"/>
    </location>
</feature>
<feature type="transmembrane region" description="Helical" evidence="7">
    <location>
        <begin position="361"/>
        <end position="381"/>
    </location>
</feature>
<accession>A0A5B6TC62</accession>
<comment type="similarity">
    <text evidence="2">Belongs to the polysaccharide synthase family.</text>
</comment>
<dbReference type="Pfam" id="PF13440">
    <property type="entry name" value="Polysacc_synt_3"/>
    <property type="match status" value="1"/>
</dbReference>